<dbReference type="Gene3D" id="1.10.10.10">
    <property type="entry name" value="Winged helix-like DNA-binding domain superfamily/Winged helix DNA-binding domain"/>
    <property type="match status" value="1"/>
</dbReference>
<name>A0ABW5PMN9_9BACI</name>
<gene>
    <name evidence="1" type="ORF">ACFSTF_00835</name>
</gene>
<reference evidence="2" key="1">
    <citation type="journal article" date="2019" name="Int. J. Syst. Evol. Microbiol.">
        <title>The Global Catalogue of Microorganisms (GCM) 10K type strain sequencing project: providing services to taxonomists for standard genome sequencing and annotation.</title>
        <authorList>
            <consortium name="The Broad Institute Genomics Platform"/>
            <consortium name="The Broad Institute Genome Sequencing Center for Infectious Disease"/>
            <person name="Wu L."/>
            <person name="Ma J."/>
        </authorList>
    </citation>
    <scope>NUCLEOTIDE SEQUENCE [LARGE SCALE GENOMIC DNA]</scope>
    <source>
        <strain evidence="2">TISTR 2241</strain>
    </source>
</reference>
<dbReference type="InterPro" id="IPR000944">
    <property type="entry name" value="Tscrpt_reg_Rrf2"/>
</dbReference>
<accession>A0ABW5PMN9</accession>
<sequence length="137" mass="15202">MINSRLAVAIHILTLIASRKDQVEMTSEFIAGSVNTNPVVIRRIIGMLRKADILKTQAGVAGAVLARNPDQITLLDVYRAVEPRDELFSIHEDPNPNCPVGKRIQGSLDHIFHHAQSMMESELSKKTIKDILTSMFA</sequence>
<protein>
    <submittedName>
        <fullName evidence="1">Rrf2 family transcriptional regulator</fullName>
    </submittedName>
</protein>
<keyword evidence="2" id="KW-1185">Reference proteome</keyword>
<dbReference type="PANTHER" id="PTHR33221:SF15">
    <property type="entry name" value="HTH-TYPE TRANSCRIPTIONAL REGULATOR YWGB-RELATED"/>
    <property type="match status" value="1"/>
</dbReference>
<comment type="caution">
    <text evidence="1">The sequence shown here is derived from an EMBL/GenBank/DDBJ whole genome shotgun (WGS) entry which is preliminary data.</text>
</comment>
<dbReference type="InterPro" id="IPR036390">
    <property type="entry name" value="WH_DNA-bd_sf"/>
</dbReference>
<dbReference type="Proteomes" id="UP001597458">
    <property type="component" value="Unassembled WGS sequence"/>
</dbReference>
<dbReference type="SUPFAM" id="SSF46785">
    <property type="entry name" value="Winged helix' DNA-binding domain"/>
    <property type="match status" value="1"/>
</dbReference>
<dbReference type="PANTHER" id="PTHR33221">
    <property type="entry name" value="WINGED HELIX-TURN-HELIX TRANSCRIPTIONAL REGULATOR, RRF2 FAMILY"/>
    <property type="match status" value="1"/>
</dbReference>
<dbReference type="Pfam" id="PF02082">
    <property type="entry name" value="Rrf2"/>
    <property type="match status" value="1"/>
</dbReference>
<dbReference type="EMBL" id="JBHUMR010000001">
    <property type="protein sequence ID" value="MFD2615889.1"/>
    <property type="molecule type" value="Genomic_DNA"/>
</dbReference>
<evidence type="ECO:0000313" key="1">
    <source>
        <dbReference type="EMBL" id="MFD2615889.1"/>
    </source>
</evidence>
<dbReference type="PROSITE" id="PS51197">
    <property type="entry name" value="HTH_RRF2_2"/>
    <property type="match status" value="1"/>
</dbReference>
<dbReference type="InterPro" id="IPR036388">
    <property type="entry name" value="WH-like_DNA-bd_sf"/>
</dbReference>
<evidence type="ECO:0000313" key="2">
    <source>
        <dbReference type="Proteomes" id="UP001597458"/>
    </source>
</evidence>
<proteinExistence type="predicted"/>
<organism evidence="1 2">
    <name type="scientific">Terrilactibacillus laevilacticus</name>
    <dbReference type="NCBI Taxonomy" id="1380157"/>
    <lineage>
        <taxon>Bacteria</taxon>
        <taxon>Bacillati</taxon>
        <taxon>Bacillota</taxon>
        <taxon>Bacilli</taxon>
        <taxon>Bacillales</taxon>
        <taxon>Bacillaceae</taxon>
        <taxon>Terrilactibacillus</taxon>
    </lineage>
</organism>
<dbReference type="RefSeq" id="WP_141191124.1">
    <property type="nucleotide sequence ID" value="NZ_JBHUMR010000001.1"/>
</dbReference>